<name>A0A839FCU0_9GAMM</name>
<dbReference type="InterPro" id="IPR013431">
    <property type="entry name" value="Delta_60_rpt"/>
</dbReference>
<accession>A0A839FCU0</accession>
<reference evidence="2 3" key="1">
    <citation type="submission" date="2020-07" db="EMBL/GenBank/DDBJ databases">
        <title>Genomic Encyclopedia of Type Strains, Phase IV (KMG-V): Genome sequencing to study the core and pangenomes of soil and plant-associated prokaryotes.</title>
        <authorList>
            <person name="Whitman W."/>
        </authorList>
    </citation>
    <scope>NUCLEOTIDE SEQUENCE [LARGE SCALE GENOMIC DNA]</scope>
    <source>
        <strain evidence="2 3">RH2WT43</strain>
    </source>
</reference>
<dbReference type="Gene3D" id="2.80.10.50">
    <property type="match status" value="3"/>
</dbReference>
<organism evidence="2 3">
    <name type="scientific">Dokdonella fugitiva</name>
    <dbReference type="NCBI Taxonomy" id="328517"/>
    <lineage>
        <taxon>Bacteria</taxon>
        <taxon>Pseudomonadati</taxon>
        <taxon>Pseudomonadota</taxon>
        <taxon>Gammaproteobacteria</taxon>
        <taxon>Lysobacterales</taxon>
        <taxon>Rhodanobacteraceae</taxon>
        <taxon>Dokdonella</taxon>
    </lineage>
</organism>
<proteinExistence type="predicted"/>
<dbReference type="EMBL" id="JACGXL010000008">
    <property type="protein sequence ID" value="MBA8889884.1"/>
    <property type="molecule type" value="Genomic_DNA"/>
</dbReference>
<feature type="signal peptide" evidence="1">
    <location>
        <begin position="1"/>
        <end position="24"/>
    </location>
</feature>
<dbReference type="PANTHER" id="PTHR42754">
    <property type="entry name" value="ENDOGLUCANASE"/>
    <property type="match status" value="1"/>
</dbReference>
<gene>
    <name evidence="2" type="ORF">FHW12_004131</name>
</gene>
<dbReference type="AlphaFoldDB" id="A0A839FCU0"/>
<evidence type="ECO:0000313" key="2">
    <source>
        <dbReference type="EMBL" id="MBA8889884.1"/>
    </source>
</evidence>
<protein>
    <submittedName>
        <fullName evidence="2">Putative delta-60 repeat protein</fullName>
    </submittedName>
</protein>
<keyword evidence="1" id="KW-0732">Signal</keyword>
<keyword evidence="3" id="KW-1185">Reference proteome</keyword>
<comment type="caution">
    <text evidence="2">The sequence shown here is derived from an EMBL/GenBank/DDBJ whole genome shotgun (WGS) entry which is preliminary data.</text>
</comment>
<evidence type="ECO:0000313" key="3">
    <source>
        <dbReference type="Proteomes" id="UP000550401"/>
    </source>
</evidence>
<dbReference type="NCBIfam" id="TIGR02608">
    <property type="entry name" value="delta_60_rpt"/>
    <property type="match status" value="6"/>
</dbReference>
<dbReference type="PANTHER" id="PTHR42754:SF1">
    <property type="entry name" value="LIPOPROTEIN"/>
    <property type="match status" value="1"/>
</dbReference>
<dbReference type="Pfam" id="PF17164">
    <property type="entry name" value="DUF5122"/>
    <property type="match status" value="6"/>
</dbReference>
<evidence type="ECO:0000256" key="1">
    <source>
        <dbReference type="SAM" id="SignalP"/>
    </source>
</evidence>
<sequence>MQVHARRRLCASFIAAAMASSAVAAEGDLDTTFGAGGFRLSGILDGYASLTSGMAVQPDGKILLCEGESTSPTSYDFFIARFTADGAVDTSFSFDGHTTIDFGGNSDTCSGIVVQPDGKIVVAGTTTPDQSANSDFAVARLNSDGTLDTAGFGNGTGKTVVAFDLGGNNADAATGVALRADGRIVVAGSAATASNGLDFAILQLNTDGSRDTGFNLTGRVTVGFDLAGSSNKSDAAQRVLIDASGRIVAAGFADHGLPGGLDMAVLRLLPNGQPDPDFNADGRATLAFDLGGANGGNTDQAVGMMIDRQERIVLTGAADSSTTSHTDPNTANLDVAVARLLPDGSPDATFGIGGKTVIAFDLAPNGPDYGIAVHEQGNGRLYVAGTAIGLQAPPAYEYATLVRLLPDGSPDTSFGTVGKRLYDFEQSTPSGQLFHSIAMQGSKIVLGGALNSVDITHIDFIVARITDDLIFADSFE</sequence>
<dbReference type="Proteomes" id="UP000550401">
    <property type="component" value="Unassembled WGS sequence"/>
</dbReference>
<dbReference type="RefSeq" id="WP_182532909.1">
    <property type="nucleotide sequence ID" value="NZ_JACGXL010000008.1"/>
</dbReference>
<feature type="chain" id="PRO_5032846843" evidence="1">
    <location>
        <begin position="25"/>
        <end position="476"/>
    </location>
</feature>
<dbReference type="SUPFAM" id="SSF101898">
    <property type="entry name" value="NHL repeat"/>
    <property type="match status" value="1"/>
</dbReference>